<evidence type="ECO:0000313" key="3">
    <source>
        <dbReference type="Proteomes" id="UP000288079"/>
    </source>
</evidence>
<dbReference type="Proteomes" id="UP000288079">
    <property type="component" value="Unassembled WGS sequence"/>
</dbReference>
<evidence type="ECO:0000259" key="1">
    <source>
        <dbReference type="Pfam" id="PF01833"/>
    </source>
</evidence>
<dbReference type="InterPro" id="IPR013783">
    <property type="entry name" value="Ig-like_fold"/>
</dbReference>
<dbReference type="CDD" id="cd00603">
    <property type="entry name" value="IPT_PCSR"/>
    <property type="match status" value="1"/>
</dbReference>
<dbReference type="PROSITE" id="PS51257">
    <property type="entry name" value="PROKAR_LIPOPROTEIN"/>
    <property type="match status" value="1"/>
</dbReference>
<dbReference type="RefSeq" id="WP_235016916.1">
    <property type="nucleotide sequence ID" value="NZ_BHWB01000042.1"/>
</dbReference>
<dbReference type="EMBL" id="BHWB01000042">
    <property type="protein sequence ID" value="GCB37783.1"/>
    <property type="molecule type" value="Genomic_DNA"/>
</dbReference>
<sequence length="99" mass="11261">MKKHLVTALICCLSFIGCKDDKVDSTQYDPSQPIVFTDFSPKEGGMRTRLYIEGSNFGSDPTKIHITIGGEKPKPSELMEKVFIVWFLPRLLMEQSMYV</sequence>
<evidence type="ECO:0000313" key="2">
    <source>
        <dbReference type="EMBL" id="GCB37783.1"/>
    </source>
</evidence>
<feature type="domain" description="IPT/TIG" evidence="1">
    <location>
        <begin position="35"/>
        <end position="76"/>
    </location>
</feature>
<accession>A0A401M244</accession>
<name>A0A401M244_9BACE</name>
<protein>
    <recommendedName>
        <fullName evidence="1">IPT/TIG domain-containing protein</fullName>
    </recommendedName>
</protein>
<dbReference type="Gene3D" id="2.60.40.10">
    <property type="entry name" value="Immunoglobulins"/>
    <property type="match status" value="1"/>
</dbReference>
<reference evidence="2 3" key="1">
    <citation type="submission" date="2018-10" db="EMBL/GenBank/DDBJ databases">
        <title>Draft Genome Sequence of Bacteroides sp. KCTC 15687.</title>
        <authorList>
            <person name="Yu S.Y."/>
            <person name="Kim J.S."/>
            <person name="Oh B.S."/>
            <person name="Park S.H."/>
            <person name="Kang S.W."/>
            <person name="Park J.E."/>
            <person name="Choi S.H."/>
            <person name="Han K.I."/>
            <person name="Lee K.C."/>
            <person name="Eom M.K."/>
            <person name="Suh M.K."/>
            <person name="Lee D.H."/>
            <person name="Yoon H."/>
            <person name="Kim B."/>
            <person name="Yang S.J."/>
            <person name="Lee J.S."/>
            <person name="Lee J.H."/>
        </authorList>
    </citation>
    <scope>NUCLEOTIDE SEQUENCE [LARGE SCALE GENOMIC DNA]</scope>
    <source>
        <strain evidence="2 3">KCTC 15687</strain>
    </source>
</reference>
<dbReference type="Pfam" id="PF01833">
    <property type="entry name" value="TIG"/>
    <property type="match status" value="1"/>
</dbReference>
<dbReference type="InterPro" id="IPR002909">
    <property type="entry name" value="IPT_dom"/>
</dbReference>
<gene>
    <name evidence="2" type="ORF">KGMB02408_47280</name>
</gene>
<dbReference type="InterPro" id="IPR014756">
    <property type="entry name" value="Ig_E-set"/>
</dbReference>
<proteinExistence type="predicted"/>
<dbReference type="AlphaFoldDB" id="A0A401M244"/>
<keyword evidence="3" id="KW-1185">Reference proteome</keyword>
<comment type="caution">
    <text evidence="2">The sequence shown here is derived from an EMBL/GenBank/DDBJ whole genome shotgun (WGS) entry which is preliminary data.</text>
</comment>
<organism evidence="2 3">
    <name type="scientific">Bacteroides faecalis</name>
    <dbReference type="NCBI Taxonomy" id="2447885"/>
    <lineage>
        <taxon>Bacteria</taxon>
        <taxon>Pseudomonadati</taxon>
        <taxon>Bacteroidota</taxon>
        <taxon>Bacteroidia</taxon>
        <taxon>Bacteroidales</taxon>
        <taxon>Bacteroidaceae</taxon>
        <taxon>Bacteroides</taxon>
    </lineage>
</organism>
<dbReference type="SUPFAM" id="SSF81296">
    <property type="entry name" value="E set domains"/>
    <property type="match status" value="1"/>
</dbReference>